<protein>
    <submittedName>
        <fullName evidence="4">ATPase</fullName>
    </submittedName>
</protein>
<evidence type="ECO:0000313" key="5">
    <source>
        <dbReference type="Proteomes" id="UP000078428"/>
    </source>
</evidence>
<reference evidence="4 5" key="1">
    <citation type="submission" date="2016-04" db="EMBL/GenBank/DDBJ databases">
        <title>Draft genome sequence of freshwater magnetotactic bacteria Magnetospirillum marisnigri SP-1 and Magnetospirillum moscoviense BB-1.</title>
        <authorList>
            <person name="Koziaeva V."/>
            <person name="Dziuba M.V."/>
            <person name="Ivanov T.M."/>
            <person name="Kuznetsov B."/>
            <person name="Grouzdev D.S."/>
        </authorList>
    </citation>
    <scope>NUCLEOTIDE SEQUENCE [LARGE SCALE GENOMIC DNA]</scope>
    <source>
        <strain evidence="4 5">SP-1</strain>
    </source>
</reference>
<evidence type="ECO:0000256" key="3">
    <source>
        <dbReference type="ARBA" id="ARBA00023186"/>
    </source>
</evidence>
<keyword evidence="3" id="KW-0143">Chaperone</keyword>
<dbReference type="InterPro" id="IPR042272">
    <property type="entry name" value="ATP12_ATP_synth-F1-assembly_N"/>
</dbReference>
<dbReference type="Pfam" id="PF07542">
    <property type="entry name" value="ATP12"/>
    <property type="match status" value="1"/>
</dbReference>
<name>A0A178MX04_9PROT</name>
<evidence type="ECO:0000256" key="1">
    <source>
        <dbReference type="ARBA" id="ARBA00008231"/>
    </source>
</evidence>
<gene>
    <name evidence="4" type="ORF">A6A04_13170</name>
</gene>
<sequence>MKTIKRFYQRAESVAAEDGFAIHLDGKAVKTPGGRLLALPTAALAEAVAAEWMAQEEMVLPSSMPLTQLASTALDRVGPERGHIQSELLKYAGTDLLCYRVDHPADLAERQAKAWQPLLDWAALALDAPLSTTTTVVAVAQSAQALAALERFIAAMDVWRLTALQSATAAMGSLILGLALTEGRIDASQAFDLSQLDETYQIEQWGEDYEAADRRAALAADMKAAARFLELLRPI</sequence>
<dbReference type="Gene3D" id="3.30.2180.10">
    <property type="entry name" value="ATP12-like"/>
    <property type="match status" value="1"/>
</dbReference>
<organism evidence="4 5">
    <name type="scientific">Paramagnetospirillum marisnigri</name>
    <dbReference type="NCBI Taxonomy" id="1285242"/>
    <lineage>
        <taxon>Bacteria</taxon>
        <taxon>Pseudomonadati</taxon>
        <taxon>Pseudomonadota</taxon>
        <taxon>Alphaproteobacteria</taxon>
        <taxon>Rhodospirillales</taxon>
        <taxon>Magnetospirillaceae</taxon>
        <taxon>Paramagnetospirillum</taxon>
    </lineage>
</organism>
<comment type="caution">
    <text evidence="4">The sequence shown here is derived from an EMBL/GenBank/DDBJ whole genome shotgun (WGS) entry which is preliminary data.</text>
</comment>
<evidence type="ECO:0000313" key="4">
    <source>
        <dbReference type="EMBL" id="OAN53842.1"/>
    </source>
</evidence>
<dbReference type="PANTHER" id="PTHR21013">
    <property type="entry name" value="ATP SYNTHASE MITOCHONDRIAL F1 COMPLEX ASSEMBLY FACTOR 2/ATP12 PROTEIN, MITOCHONDRIAL PRECURSOR"/>
    <property type="match status" value="1"/>
</dbReference>
<dbReference type="EMBL" id="LWQT01000038">
    <property type="protein sequence ID" value="OAN53842.1"/>
    <property type="molecule type" value="Genomic_DNA"/>
</dbReference>
<dbReference type="GO" id="GO:0043461">
    <property type="term" value="P:proton-transporting ATP synthase complex assembly"/>
    <property type="evidence" value="ECO:0007669"/>
    <property type="project" value="InterPro"/>
</dbReference>
<dbReference type="InterPro" id="IPR011419">
    <property type="entry name" value="ATP12_ATP_synth-F1-assembly"/>
</dbReference>
<dbReference type="STRING" id="1285242.A6A04_13170"/>
<dbReference type="InterPro" id="IPR023335">
    <property type="entry name" value="ATP12_ortho_dom_sf"/>
</dbReference>
<evidence type="ECO:0000256" key="2">
    <source>
        <dbReference type="ARBA" id="ARBA00022946"/>
    </source>
</evidence>
<dbReference type="AlphaFoldDB" id="A0A178MX04"/>
<dbReference type="SUPFAM" id="SSF160909">
    <property type="entry name" value="ATP12-like"/>
    <property type="match status" value="1"/>
</dbReference>
<comment type="similarity">
    <text evidence="1">Belongs to the ATP12 family.</text>
</comment>
<proteinExistence type="inferred from homology"/>
<accession>A0A178MX04</accession>
<dbReference type="Proteomes" id="UP000078428">
    <property type="component" value="Unassembled WGS sequence"/>
</dbReference>
<dbReference type="Gene3D" id="1.10.3580.10">
    <property type="entry name" value="ATP12 ATPase"/>
    <property type="match status" value="1"/>
</dbReference>
<dbReference type="RefSeq" id="WP_068489838.1">
    <property type="nucleotide sequence ID" value="NZ_LWQT01000038.1"/>
</dbReference>
<keyword evidence="2" id="KW-0809">Transit peptide</keyword>
<dbReference type="PANTHER" id="PTHR21013:SF10">
    <property type="entry name" value="ATP SYNTHASE MITOCHONDRIAL F1 COMPLEX ASSEMBLY FACTOR 2"/>
    <property type="match status" value="1"/>
</dbReference>
<keyword evidence="5" id="KW-1185">Reference proteome</keyword>